<evidence type="ECO:0000256" key="1">
    <source>
        <dbReference type="RuleBase" id="RU367031"/>
    </source>
</evidence>
<feature type="region of interest" description="Disordered" evidence="2">
    <location>
        <begin position="188"/>
        <end position="263"/>
    </location>
</feature>
<accession>A0ABR2LSF8</accession>
<comment type="domain">
    <text evidence="1">The PPC domain mediates interactions between AHL proteins.</text>
</comment>
<evidence type="ECO:0000256" key="2">
    <source>
        <dbReference type="SAM" id="MobiDB-lite"/>
    </source>
</evidence>
<dbReference type="InterPro" id="IPR005175">
    <property type="entry name" value="PPC_dom"/>
</dbReference>
<feature type="domain" description="PPC" evidence="3">
    <location>
        <begin position="58"/>
        <end position="202"/>
    </location>
</feature>
<protein>
    <recommendedName>
        <fullName evidence="1">AT-hook motif nuclear-localized protein</fullName>
    </recommendedName>
</protein>
<reference evidence="4 5" key="1">
    <citation type="journal article" date="2022" name="Nat. Plants">
        <title>Genomes of leafy and leafless Platanthera orchids illuminate the evolution of mycoheterotrophy.</title>
        <authorList>
            <person name="Li M.H."/>
            <person name="Liu K.W."/>
            <person name="Li Z."/>
            <person name="Lu H.C."/>
            <person name="Ye Q.L."/>
            <person name="Zhang D."/>
            <person name="Wang J.Y."/>
            <person name="Li Y.F."/>
            <person name="Zhong Z.M."/>
            <person name="Liu X."/>
            <person name="Yu X."/>
            <person name="Liu D.K."/>
            <person name="Tu X.D."/>
            <person name="Liu B."/>
            <person name="Hao Y."/>
            <person name="Liao X.Y."/>
            <person name="Jiang Y.T."/>
            <person name="Sun W.H."/>
            <person name="Chen J."/>
            <person name="Chen Y.Q."/>
            <person name="Ai Y."/>
            <person name="Zhai J.W."/>
            <person name="Wu S.S."/>
            <person name="Zhou Z."/>
            <person name="Hsiao Y.Y."/>
            <person name="Wu W.L."/>
            <person name="Chen Y.Y."/>
            <person name="Lin Y.F."/>
            <person name="Hsu J.L."/>
            <person name="Li C.Y."/>
            <person name="Wang Z.W."/>
            <person name="Zhao X."/>
            <person name="Zhong W.Y."/>
            <person name="Ma X.K."/>
            <person name="Ma L."/>
            <person name="Huang J."/>
            <person name="Chen G.Z."/>
            <person name="Huang M.Z."/>
            <person name="Huang L."/>
            <person name="Peng D.H."/>
            <person name="Luo Y.B."/>
            <person name="Zou S.Q."/>
            <person name="Chen S.P."/>
            <person name="Lan S."/>
            <person name="Tsai W.C."/>
            <person name="Van de Peer Y."/>
            <person name="Liu Z.J."/>
        </authorList>
    </citation>
    <scope>NUCLEOTIDE SEQUENCE [LARGE SCALE GENOMIC DNA]</scope>
    <source>
        <strain evidence="4">Lor288</strain>
    </source>
</reference>
<proteinExistence type="predicted"/>
<comment type="caution">
    <text evidence="4">The sequence shown here is derived from an EMBL/GenBank/DDBJ whole genome shotgun (WGS) entry which is preliminary data.</text>
</comment>
<comment type="function">
    <text evidence="1">Transcription factor that specifically binds AT-rich DNA sequences related to the nuclear matrix attachment regions (MARs).</text>
</comment>
<name>A0ABR2LSF8_9ASPA</name>
<keyword evidence="1" id="KW-0805">Transcription regulation</keyword>
<sequence length="263" mass="27505">MEVGAVAVLRYVKDCHTLNELEEEDIWMAGRGPMRVGRAGVASKGGGRSGDGSSYARGSIDRWGRESRSWNGGDVASKIMAFSQQGPRAVCILSANGAICNVTLRQPSTSGGTVTYEKPLQGRFEIISLSGSFLLTENGGARSRTGGLSVALAGSDGRVHGGGVAGMLMAATSVQVVVGSFLAEKKKPKSDLSSSHEPSSAPSQQIPGFGPQTASSPPSQVSLSDSGDERKSPMDHDSGHENNFDFQFRGLPSYSAGWAPLRN</sequence>
<keyword evidence="1" id="KW-0804">Transcription</keyword>
<evidence type="ECO:0000313" key="5">
    <source>
        <dbReference type="Proteomes" id="UP001412067"/>
    </source>
</evidence>
<feature type="compositionally biased region" description="Low complexity" evidence="2">
    <location>
        <begin position="215"/>
        <end position="225"/>
    </location>
</feature>
<feature type="region of interest" description="Disordered" evidence="2">
    <location>
        <begin position="39"/>
        <end position="59"/>
    </location>
</feature>
<dbReference type="Gene3D" id="3.30.1330.80">
    <property type="entry name" value="Hypothetical protein, similar to alpha- acetolactate decarboxylase, domain 2"/>
    <property type="match status" value="1"/>
</dbReference>
<gene>
    <name evidence="4" type="ORF">KSP40_PGU008184</name>
</gene>
<keyword evidence="1" id="KW-0539">Nucleus</keyword>
<organism evidence="4 5">
    <name type="scientific">Platanthera guangdongensis</name>
    <dbReference type="NCBI Taxonomy" id="2320717"/>
    <lineage>
        <taxon>Eukaryota</taxon>
        <taxon>Viridiplantae</taxon>
        <taxon>Streptophyta</taxon>
        <taxon>Embryophyta</taxon>
        <taxon>Tracheophyta</taxon>
        <taxon>Spermatophyta</taxon>
        <taxon>Magnoliopsida</taxon>
        <taxon>Liliopsida</taxon>
        <taxon>Asparagales</taxon>
        <taxon>Orchidaceae</taxon>
        <taxon>Orchidoideae</taxon>
        <taxon>Orchideae</taxon>
        <taxon>Orchidinae</taxon>
        <taxon>Platanthera</taxon>
    </lineage>
</organism>
<dbReference type="InterPro" id="IPR039605">
    <property type="entry name" value="AHL"/>
</dbReference>
<dbReference type="SUPFAM" id="SSF117856">
    <property type="entry name" value="AF0104/ALDC/Ptd012-like"/>
    <property type="match status" value="1"/>
</dbReference>
<dbReference type="PANTHER" id="PTHR31500">
    <property type="entry name" value="AT-HOOK MOTIF NUCLEAR-LOCALIZED PROTEIN 9"/>
    <property type="match status" value="1"/>
</dbReference>
<feature type="compositionally biased region" description="Basic and acidic residues" evidence="2">
    <location>
        <begin position="227"/>
        <end position="243"/>
    </location>
</feature>
<evidence type="ECO:0000313" key="4">
    <source>
        <dbReference type="EMBL" id="KAK8948018.1"/>
    </source>
</evidence>
<evidence type="ECO:0000259" key="3">
    <source>
        <dbReference type="PROSITE" id="PS51742"/>
    </source>
</evidence>
<dbReference type="PROSITE" id="PS51742">
    <property type="entry name" value="PPC"/>
    <property type="match status" value="1"/>
</dbReference>
<dbReference type="PANTHER" id="PTHR31500:SF51">
    <property type="entry name" value="AT-HOOK MOTIF NUCLEAR-LOCALIZED PROTEIN 8"/>
    <property type="match status" value="1"/>
</dbReference>
<comment type="subcellular location">
    <subcellularLocation>
        <location evidence="1">Nucleus</location>
    </subcellularLocation>
</comment>
<dbReference type="Pfam" id="PF03479">
    <property type="entry name" value="PCC"/>
    <property type="match status" value="1"/>
</dbReference>
<dbReference type="CDD" id="cd11378">
    <property type="entry name" value="DUF296"/>
    <property type="match status" value="1"/>
</dbReference>
<dbReference type="Proteomes" id="UP001412067">
    <property type="component" value="Unassembled WGS sequence"/>
</dbReference>
<keyword evidence="5" id="KW-1185">Reference proteome</keyword>
<feature type="compositionally biased region" description="Low complexity" evidence="2">
    <location>
        <begin position="191"/>
        <end position="203"/>
    </location>
</feature>
<keyword evidence="1" id="KW-0238">DNA-binding</keyword>
<dbReference type="EMBL" id="JBBWWR010000016">
    <property type="protein sequence ID" value="KAK8948018.1"/>
    <property type="molecule type" value="Genomic_DNA"/>
</dbReference>